<dbReference type="SUPFAM" id="SSF52540">
    <property type="entry name" value="P-loop containing nucleoside triphosphate hydrolases"/>
    <property type="match status" value="1"/>
</dbReference>
<dbReference type="AlphaFoldDB" id="A0A9P8IIY8"/>
<dbReference type="InterPro" id="IPR027417">
    <property type="entry name" value="P-loop_NTPase"/>
</dbReference>
<protein>
    <recommendedName>
        <fullName evidence="3">G domain-containing protein</fullName>
    </recommendedName>
</protein>
<dbReference type="EMBL" id="JAGHQM010002800">
    <property type="protein sequence ID" value="KAH0548140.1"/>
    <property type="molecule type" value="Genomic_DNA"/>
</dbReference>
<evidence type="ECO:0000313" key="2">
    <source>
        <dbReference type="Proteomes" id="UP000750711"/>
    </source>
</evidence>
<feature type="non-terminal residue" evidence="1">
    <location>
        <position position="1"/>
    </location>
</feature>
<name>A0A9P8IIY8_9PEZI</name>
<evidence type="ECO:0000313" key="1">
    <source>
        <dbReference type="EMBL" id="KAH0548140.1"/>
    </source>
</evidence>
<gene>
    <name evidence="1" type="ORF">GP486_008131</name>
</gene>
<dbReference type="Proteomes" id="UP000750711">
    <property type="component" value="Unassembled WGS sequence"/>
</dbReference>
<keyword evidence="2" id="KW-1185">Reference proteome</keyword>
<organism evidence="1 2">
    <name type="scientific">Trichoglossum hirsutum</name>
    <dbReference type="NCBI Taxonomy" id="265104"/>
    <lineage>
        <taxon>Eukaryota</taxon>
        <taxon>Fungi</taxon>
        <taxon>Dikarya</taxon>
        <taxon>Ascomycota</taxon>
        <taxon>Pezizomycotina</taxon>
        <taxon>Geoglossomycetes</taxon>
        <taxon>Geoglossales</taxon>
        <taxon>Geoglossaceae</taxon>
        <taxon>Trichoglossum</taxon>
    </lineage>
</organism>
<reference evidence="1" key="1">
    <citation type="submission" date="2021-03" db="EMBL/GenBank/DDBJ databases">
        <title>Comparative genomics and phylogenomic investigation of the class Geoglossomycetes provide insights into ecological specialization and systematics.</title>
        <authorList>
            <person name="Melie T."/>
            <person name="Pirro S."/>
            <person name="Miller A.N."/>
            <person name="Quandt A."/>
        </authorList>
    </citation>
    <scope>NUCLEOTIDE SEQUENCE</scope>
    <source>
        <strain evidence="1">CAQ_001_2017</strain>
    </source>
</reference>
<evidence type="ECO:0008006" key="3">
    <source>
        <dbReference type="Google" id="ProtNLM"/>
    </source>
</evidence>
<sequence>TRNCDIWEALLANKIVYMVDTPGFNDTYQSDTAILATIIRSICTCQLLGYKIRGIIYVIDITSTIGGKTLDYLEILRALCGEAAYKNVIFATTKWKAEDTKEEMRAKEERQDGFFAEALADFRGRGSGCHSYAGSPESARTIVTSLVGMHDVEFQIEKEMHDWGLKLWDTKTVQVLKGILATHPKIKAQDIKDLEHELEDKLGATMGALRQKQELFILRLLQEEDNPPGGDGAGSKSPKTERADLAFRILVTAWNQSVKIVSLALSIIQIASG</sequence>
<proteinExistence type="predicted"/>
<dbReference type="Gene3D" id="3.40.50.300">
    <property type="entry name" value="P-loop containing nucleotide triphosphate hydrolases"/>
    <property type="match status" value="1"/>
</dbReference>
<comment type="caution">
    <text evidence="1">The sequence shown here is derived from an EMBL/GenBank/DDBJ whole genome shotgun (WGS) entry which is preliminary data.</text>
</comment>
<accession>A0A9P8IIY8</accession>